<evidence type="ECO:0000256" key="9">
    <source>
        <dbReference type="ARBA" id="ARBA00022737"/>
    </source>
</evidence>
<dbReference type="SUPFAM" id="SSF51395">
    <property type="entry name" value="FMN-linked oxidoreductases"/>
    <property type="match status" value="1"/>
</dbReference>
<evidence type="ECO:0000256" key="20">
    <source>
        <dbReference type="RuleBase" id="RU291113"/>
    </source>
</evidence>
<dbReference type="GO" id="GO:0102265">
    <property type="term" value="F:tRNA-dihydrouridine47 synthase activity"/>
    <property type="evidence" value="ECO:0007669"/>
    <property type="project" value="UniProtKB-EC"/>
</dbReference>
<evidence type="ECO:0000259" key="22">
    <source>
        <dbReference type="PROSITE" id="PS50103"/>
    </source>
</evidence>
<dbReference type="PROSITE" id="PS50103">
    <property type="entry name" value="ZF_C3H1"/>
    <property type="match status" value="1"/>
</dbReference>
<comment type="catalytic activity">
    <reaction evidence="15">
        <text>5,6-dihydrouridine(47) in tRNA + NAD(+) = uridine(47) in tRNA + NADH + H(+)</text>
        <dbReference type="Rhea" id="RHEA:53364"/>
        <dbReference type="Rhea" id="RHEA-COMP:13539"/>
        <dbReference type="Rhea" id="RHEA-COMP:13540"/>
        <dbReference type="ChEBI" id="CHEBI:15378"/>
        <dbReference type="ChEBI" id="CHEBI:57540"/>
        <dbReference type="ChEBI" id="CHEBI:57945"/>
        <dbReference type="ChEBI" id="CHEBI:65315"/>
        <dbReference type="ChEBI" id="CHEBI:74443"/>
        <dbReference type="EC" id="1.3.1.89"/>
    </reaction>
    <physiologicalReaction direction="right-to-left" evidence="15">
        <dbReference type="Rhea" id="RHEA:53366"/>
    </physiologicalReaction>
</comment>
<dbReference type="CDD" id="cd02801">
    <property type="entry name" value="DUS_like_FMN"/>
    <property type="match status" value="1"/>
</dbReference>
<dbReference type="GO" id="GO:0050660">
    <property type="term" value="F:flavin adenine dinucleotide binding"/>
    <property type="evidence" value="ECO:0007669"/>
    <property type="project" value="UniProtKB-UniRule"/>
</dbReference>
<dbReference type="VEuPathDB" id="FungiDB:AMAG_12225"/>
<keyword evidence="8 19" id="KW-0479">Metal-binding</keyword>
<dbReference type="Pfam" id="PF25585">
    <property type="entry name" value="zf-CCCH_DUS3L"/>
    <property type="match status" value="1"/>
</dbReference>
<evidence type="ECO:0000313" key="24">
    <source>
        <dbReference type="Proteomes" id="UP000054350"/>
    </source>
</evidence>
<keyword evidence="9" id="KW-0677">Repeat</keyword>
<evidence type="ECO:0000256" key="11">
    <source>
        <dbReference type="ARBA" id="ARBA00022833"/>
    </source>
</evidence>
<dbReference type="InterPro" id="IPR018517">
    <property type="entry name" value="tRNA_hU_synthase_CS"/>
</dbReference>
<sequence length="672" mass="73808">MTTPNEPPAPNRSSGVAPVKKEFLLPIPHTAPTPAPAPAPAPITEPADDAEPNNDRKRPADDASEPRAKAMRNKKDKKKFTGQNKDRPRGHVVEAVQICSLIAIGEECTRPNCRFEHDPQVFLAARDPDLDGPCPSYEANGKCPLGIRCRFHKKHTAEDGYTQLTDAARMATAKPVLNLLTRDRQQDLRKKQFKFTRTKEYLKFLGEEGKARAAAAEAARVAKEAAAAAATAAAAEAVAAAAGSDAEMADAKPAPPPVEKPAPVPVAAKPEPTDSVVATLKLTRREKTRIDFRGKTYLAPLTTVGNLPFRRLCKGYGVDITCGEMAHTHSLTAGAFSEWALLKRHPCEDLFGVQLAGGKPGMVLDACEIINADCTVDFVDFNMGCPIDSVYGNGCGSALLDRTGRLRDILRGMDQVMDCPVTAKIRTGVEKHKNVAHKLIPQFREWGVALTTLHGRSRQQRYKALADWDYINECASAELKGDMPVFGNGDVLSHEEYYSKLATYNNVDGIMIGRGALMKPWIFQEIKERRVWDISSAERLDMLRQFTSYGLEHWGSDTQGVNNTRRFLLELLSFTHRYIPVGLLEVLPQKMNERPPRFVGRNDLETLMASDNCNDWIKISEMLLGPAPAEFKFLPKHKANSYEDPVRAEAFAAYAPTSSLAPSVAQLATGTA</sequence>
<proteinExistence type="inferred from homology"/>
<dbReference type="OMA" id="SGNANEW"/>
<evidence type="ECO:0000256" key="3">
    <source>
        <dbReference type="ARBA" id="ARBA00022143"/>
    </source>
</evidence>
<dbReference type="GO" id="GO:0003723">
    <property type="term" value="F:RNA binding"/>
    <property type="evidence" value="ECO:0007669"/>
    <property type="project" value="TreeGrafter"/>
</dbReference>
<evidence type="ECO:0000256" key="16">
    <source>
        <dbReference type="ARBA" id="ARBA00048342"/>
    </source>
</evidence>
<keyword evidence="6" id="KW-0507">mRNA processing</keyword>
<evidence type="ECO:0000256" key="5">
    <source>
        <dbReference type="ARBA" id="ARBA00022643"/>
    </source>
</evidence>
<dbReference type="PROSITE" id="PS01136">
    <property type="entry name" value="UPF0034"/>
    <property type="match status" value="1"/>
</dbReference>
<comment type="catalytic activity">
    <reaction evidence="16">
        <text>a 5,6-dihydrouridine in mRNA + NAD(+) = a uridine in mRNA + NADH + H(+)</text>
        <dbReference type="Rhea" id="RHEA:69851"/>
        <dbReference type="Rhea" id="RHEA-COMP:14658"/>
        <dbReference type="Rhea" id="RHEA-COMP:17789"/>
        <dbReference type="ChEBI" id="CHEBI:15378"/>
        <dbReference type="ChEBI" id="CHEBI:57540"/>
        <dbReference type="ChEBI" id="CHEBI:57945"/>
        <dbReference type="ChEBI" id="CHEBI:65315"/>
        <dbReference type="ChEBI" id="CHEBI:74443"/>
    </reaction>
    <physiologicalReaction direction="right-to-left" evidence="16">
        <dbReference type="Rhea" id="RHEA:69853"/>
    </physiologicalReaction>
</comment>
<evidence type="ECO:0000256" key="21">
    <source>
        <dbReference type="SAM" id="MobiDB-lite"/>
    </source>
</evidence>
<dbReference type="AlphaFoldDB" id="A0A0L0SXN0"/>
<protein>
    <recommendedName>
        <fullName evidence="3 20">tRNA-dihydrouridine(47) synthase [NAD(P)(+)]</fullName>
        <ecNumber evidence="2 20">1.3.1.89</ecNumber>
    </recommendedName>
    <alternativeName>
        <fullName evidence="20">tRNA-dihydrouridine synthase 3</fullName>
    </alternativeName>
</protein>
<dbReference type="EC" id="1.3.1.89" evidence="2 20"/>
<evidence type="ECO:0000256" key="1">
    <source>
        <dbReference type="ARBA" id="ARBA00001917"/>
    </source>
</evidence>
<evidence type="ECO:0000313" key="23">
    <source>
        <dbReference type="EMBL" id="KNE67155.1"/>
    </source>
</evidence>
<gene>
    <name evidence="23" type="ORF">AMAG_12225</name>
</gene>
<accession>A0A0L0SXN0</accession>
<dbReference type="PANTHER" id="PTHR45846:SF1">
    <property type="entry name" value="TRNA-DIHYDROURIDINE(47) SYNTHASE [NAD(P)(+)]-LIKE"/>
    <property type="match status" value="1"/>
</dbReference>
<dbReference type="eggNOG" id="KOG2333">
    <property type="taxonomic scope" value="Eukaryota"/>
</dbReference>
<comment type="catalytic activity">
    <reaction evidence="17">
        <text>a 5,6-dihydrouridine in mRNA + NADP(+) = a uridine in mRNA + NADPH + H(+)</text>
        <dbReference type="Rhea" id="RHEA:69855"/>
        <dbReference type="Rhea" id="RHEA-COMP:14658"/>
        <dbReference type="Rhea" id="RHEA-COMP:17789"/>
        <dbReference type="ChEBI" id="CHEBI:15378"/>
        <dbReference type="ChEBI" id="CHEBI:57783"/>
        <dbReference type="ChEBI" id="CHEBI:58349"/>
        <dbReference type="ChEBI" id="CHEBI:65315"/>
        <dbReference type="ChEBI" id="CHEBI:74443"/>
    </reaction>
    <physiologicalReaction direction="right-to-left" evidence="17">
        <dbReference type="Rhea" id="RHEA:69857"/>
    </physiologicalReaction>
</comment>
<keyword evidence="4 20" id="KW-0285">Flavoprotein</keyword>
<dbReference type="Gene3D" id="4.10.1000.10">
    <property type="entry name" value="Zinc finger, CCCH-type"/>
    <property type="match status" value="1"/>
</dbReference>
<dbReference type="InterPro" id="IPR035587">
    <property type="entry name" value="DUS-like_FMN-bd"/>
</dbReference>
<evidence type="ECO:0000256" key="15">
    <source>
        <dbReference type="ARBA" id="ARBA00048266"/>
    </source>
</evidence>
<dbReference type="Gene3D" id="3.20.20.70">
    <property type="entry name" value="Aldolase class I"/>
    <property type="match status" value="1"/>
</dbReference>
<dbReference type="InterPro" id="IPR000571">
    <property type="entry name" value="Znf_CCCH"/>
</dbReference>
<dbReference type="OrthoDB" id="259935at2759"/>
<dbReference type="GO" id="GO:0106414">
    <property type="term" value="F:mRNA dihydrouridine synthase activity"/>
    <property type="evidence" value="ECO:0007669"/>
    <property type="project" value="RHEA"/>
</dbReference>
<dbReference type="FunFam" id="3.20.20.70:FF:000067">
    <property type="entry name" value="tRNA-dihydrouridine(47) synthase [NAD(P)(+)]"/>
    <property type="match status" value="1"/>
</dbReference>
<evidence type="ECO:0000256" key="12">
    <source>
        <dbReference type="ARBA" id="ARBA00022857"/>
    </source>
</evidence>
<evidence type="ECO:0000256" key="18">
    <source>
        <dbReference type="ARBA" id="ARBA00049513"/>
    </source>
</evidence>
<feature type="compositionally biased region" description="Basic and acidic residues" evidence="21">
    <location>
        <begin position="53"/>
        <end position="68"/>
    </location>
</feature>
<dbReference type="STRING" id="578462.A0A0L0SXN0"/>
<reference evidence="23 24" key="1">
    <citation type="submission" date="2009-11" db="EMBL/GenBank/DDBJ databases">
        <title>Annotation of Allomyces macrogynus ATCC 38327.</title>
        <authorList>
            <consortium name="The Broad Institute Genome Sequencing Platform"/>
            <person name="Russ C."/>
            <person name="Cuomo C."/>
            <person name="Burger G."/>
            <person name="Gray M.W."/>
            <person name="Holland P.W.H."/>
            <person name="King N."/>
            <person name="Lang F.B.F."/>
            <person name="Roger A.J."/>
            <person name="Ruiz-Trillo I."/>
            <person name="Young S.K."/>
            <person name="Zeng Q."/>
            <person name="Gargeya S."/>
            <person name="Fitzgerald M."/>
            <person name="Haas B."/>
            <person name="Abouelleil A."/>
            <person name="Alvarado L."/>
            <person name="Arachchi H.M."/>
            <person name="Berlin A."/>
            <person name="Chapman S.B."/>
            <person name="Gearin G."/>
            <person name="Goldberg J."/>
            <person name="Griggs A."/>
            <person name="Gujja S."/>
            <person name="Hansen M."/>
            <person name="Heiman D."/>
            <person name="Howarth C."/>
            <person name="Larimer J."/>
            <person name="Lui A."/>
            <person name="MacDonald P.J.P."/>
            <person name="McCowen C."/>
            <person name="Montmayeur A."/>
            <person name="Murphy C."/>
            <person name="Neiman D."/>
            <person name="Pearson M."/>
            <person name="Priest M."/>
            <person name="Roberts A."/>
            <person name="Saif S."/>
            <person name="Shea T."/>
            <person name="Sisk P."/>
            <person name="Stolte C."/>
            <person name="Sykes S."/>
            <person name="Wortman J."/>
            <person name="Nusbaum C."/>
            <person name="Birren B."/>
        </authorList>
    </citation>
    <scope>NUCLEOTIDE SEQUENCE [LARGE SCALE GENOMIC DNA]</scope>
    <source>
        <strain evidence="23 24">ATCC 38327</strain>
    </source>
</reference>
<feature type="region of interest" description="Disordered" evidence="21">
    <location>
        <begin position="1"/>
        <end position="88"/>
    </location>
</feature>
<evidence type="ECO:0000256" key="8">
    <source>
        <dbReference type="ARBA" id="ARBA00022723"/>
    </source>
</evidence>
<evidence type="ECO:0000256" key="10">
    <source>
        <dbReference type="ARBA" id="ARBA00022771"/>
    </source>
</evidence>
<evidence type="ECO:0000256" key="4">
    <source>
        <dbReference type="ARBA" id="ARBA00022630"/>
    </source>
</evidence>
<feature type="region of interest" description="Disordered" evidence="21">
    <location>
        <begin position="248"/>
        <end position="270"/>
    </location>
</feature>
<evidence type="ECO:0000256" key="6">
    <source>
        <dbReference type="ARBA" id="ARBA00022664"/>
    </source>
</evidence>
<comment type="similarity">
    <text evidence="20">Belongs to the dus family. Dus3 subfamily.</text>
</comment>
<keyword evidence="7 20" id="KW-0819">tRNA processing</keyword>
<dbReference type="InterPro" id="IPR013785">
    <property type="entry name" value="Aldolase_TIM"/>
</dbReference>
<dbReference type="PANTHER" id="PTHR45846">
    <property type="entry name" value="TRNA-DIHYDROURIDINE(47) SYNTHASE [NAD(P)(+)]-LIKE"/>
    <property type="match status" value="1"/>
</dbReference>
<reference evidence="24" key="2">
    <citation type="submission" date="2009-11" db="EMBL/GenBank/DDBJ databases">
        <title>The Genome Sequence of Allomyces macrogynus strain ATCC 38327.</title>
        <authorList>
            <consortium name="The Broad Institute Genome Sequencing Platform"/>
            <person name="Russ C."/>
            <person name="Cuomo C."/>
            <person name="Shea T."/>
            <person name="Young S.K."/>
            <person name="Zeng Q."/>
            <person name="Koehrsen M."/>
            <person name="Haas B."/>
            <person name="Borodovsky M."/>
            <person name="Guigo R."/>
            <person name="Alvarado L."/>
            <person name="Berlin A."/>
            <person name="Borenstein D."/>
            <person name="Chen Z."/>
            <person name="Engels R."/>
            <person name="Freedman E."/>
            <person name="Gellesch M."/>
            <person name="Goldberg J."/>
            <person name="Griggs A."/>
            <person name="Gujja S."/>
            <person name="Heiman D."/>
            <person name="Hepburn T."/>
            <person name="Howarth C."/>
            <person name="Jen D."/>
            <person name="Larson L."/>
            <person name="Lewis B."/>
            <person name="Mehta T."/>
            <person name="Park D."/>
            <person name="Pearson M."/>
            <person name="Roberts A."/>
            <person name="Saif S."/>
            <person name="Shenoy N."/>
            <person name="Sisk P."/>
            <person name="Stolte C."/>
            <person name="Sykes S."/>
            <person name="Walk T."/>
            <person name="White J."/>
            <person name="Yandava C."/>
            <person name="Burger G."/>
            <person name="Gray M.W."/>
            <person name="Holland P.W.H."/>
            <person name="King N."/>
            <person name="Lang F.B.F."/>
            <person name="Roger A.J."/>
            <person name="Ruiz-Trillo I."/>
            <person name="Lander E."/>
            <person name="Nusbaum C."/>
        </authorList>
    </citation>
    <scope>NUCLEOTIDE SEQUENCE [LARGE SCALE GENOMIC DNA]</scope>
    <source>
        <strain evidence="24">ATCC 38327</strain>
    </source>
</reference>
<keyword evidence="12 20" id="KW-0521">NADP</keyword>
<feature type="compositionally biased region" description="Basic residues" evidence="21">
    <location>
        <begin position="69"/>
        <end position="80"/>
    </location>
</feature>
<evidence type="ECO:0000256" key="14">
    <source>
        <dbReference type="ARBA" id="ARBA00023027"/>
    </source>
</evidence>
<evidence type="ECO:0000256" key="17">
    <source>
        <dbReference type="ARBA" id="ARBA00049447"/>
    </source>
</evidence>
<feature type="compositionally biased region" description="Pro residues" evidence="21">
    <location>
        <begin position="1"/>
        <end position="10"/>
    </location>
</feature>
<dbReference type="Pfam" id="PF01207">
    <property type="entry name" value="Dus"/>
    <property type="match status" value="1"/>
</dbReference>
<name>A0A0L0SXN0_ALLM3</name>
<feature type="compositionally biased region" description="Pro residues" evidence="21">
    <location>
        <begin position="29"/>
        <end position="43"/>
    </location>
</feature>
<feature type="zinc finger region" description="C3H1-type" evidence="19">
    <location>
        <begin position="133"/>
        <end position="158"/>
    </location>
</feature>
<keyword evidence="14 20" id="KW-0520">NAD</keyword>
<dbReference type="GO" id="GO:0006397">
    <property type="term" value="P:mRNA processing"/>
    <property type="evidence" value="ECO:0007669"/>
    <property type="project" value="UniProtKB-KW"/>
</dbReference>
<evidence type="ECO:0000256" key="13">
    <source>
        <dbReference type="ARBA" id="ARBA00023002"/>
    </source>
</evidence>
<dbReference type="GO" id="GO:0008270">
    <property type="term" value="F:zinc ion binding"/>
    <property type="evidence" value="ECO:0007669"/>
    <property type="project" value="UniProtKB-KW"/>
</dbReference>
<evidence type="ECO:0000256" key="2">
    <source>
        <dbReference type="ARBA" id="ARBA00012376"/>
    </source>
</evidence>
<comment type="function">
    <text evidence="20">Catalyzes the synthesis of dihydrouridine, a modified base found in the D-loop of most tRNAs. Specifically modifies U47 in cytoplasmic tRNAs.</text>
</comment>
<keyword evidence="11 19" id="KW-0862">Zinc</keyword>
<organism evidence="23 24">
    <name type="scientific">Allomyces macrogynus (strain ATCC 38327)</name>
    <name type="common">Allomyces javanicus var. macrogynus</name>
    <dbReference type="NCBI Taxonomy" id="578462"/>
    <lineage>
        <taxon>Eukaryota</taxon>
        <taxon>Fungi</taxon>
        <taxon>Fungi incertae sedis</taxon>
        <taxon>Blastocladiomycota</taxon>
        <taxon>Blastocladiomycetes</taxon>
        <taxon>Blastocladiales</taxon>
        <taxon>Blastocladiaceae</taxon>
        <taxon>Allomyces</taxon>
    </lineage>
</organism>
<dbReference type="Proteomes" id="UP000054350">
    <property type="component" value="Unassembled WGS sequence"/>
</dbReference>
<keyword evidence="24" id="KW-1185">Reference proteome</keyword>
<comment type="cofactor">
    <cofactor evidence="1 20">
        <name>FMN</name>
        <dbReference type="ChEBI" id="CHEBI:58210"/>
    </cofactor>
</comment>
<evidence type="ECO:0000256" key="19">
    <source>
        <dbReference type="PROSITE-ProRule" id="PRU00723"/>
    </source>
</evidence>
<keyword evidence="5 20" id="KW-0288">FMN</keyword>
<dbReference type="EMBL" id="GG745352">
    <property type="protein sequence ID" value="KNE67155.1"/>
    <property type="molecule type" value="Genomic_DNA"/>
</dbReference>
<evidence type="ECO:0000256" key="7">
    <source>
        <dbReference type="ARBA" id="ARBA00022694"/>
    </source>
</evidence>
<feature type="compositionally biased region" description="Pro residues" evidence="21">
    <location>
        <begin position="253"/>
        <end position="264"/>
    </location>
</feature>
<comment type="catalytic activity">
    <reaction evidence="18">
        <text>5,6-dihydrouridine(47) in tRNA + NADP(+) = uridine(47) in tRNA + NADPH + H(+)</text>
        <dbReference type="Rhea" id="RHEA:53360"/>
        <dbReference type="Rhea" id="RHEA-COMP:13539"/>
        <dbReference type="Rhea" id="RHEA-COMP:13540"/>
        <dbReference type="ChEBI" id="CHEBI:15378"/>
        <dbReference type="ChEBI" id="CHEBI:57783"/>
        <dbReference type="ChEBI" id="CHEBI:58349"/>
        <dbReference type="ChEBI" id="CHEBI:65315"/>
        <dbReference type="ChEBI" id="CHEBI:74443"/>
        <dbReference type="EC" id="1.3.1.89"/>
    </reaction>
    <physiologicalReaction direction="right-to-left" evidence="18">
        <dbReference type="Rhea" id="RHEA:53362"/>
    </physiologicalReaction>
</comment>
<feature type="domain" description="C3H1-type" evidence="22">
    <location>
        <begin position="133"/>
        <end position="158"/>
    </location>
</feature>
<keyword evidence="13 20" id="KW-0560">Oxidoreductase</keyword>
<keyword evidence="10 19" id="KW-0863">Zinc-finger</keyword>